<evidence type="ECO:0000256" key="4">
    <source>
        <dbReference type="ARBA" id="ARBA00023002"/>
    </source>
</evidence>
<comment type="caution">
    <text evidence="9">The sequence shown here is derived from an EMBL/GenBank/DDBJ whole genome shotgun (WGS) entry which is preliminary data.</text>
</comment>
<dbReference type="PANTHER" id="PTHR10578">
    <property type="entry name" value="S -2-HYDROXY-ACID OXIDASE-RELATED"/>
    <property type="match status" value="1"/>
</dbReference>
<feature type="binding site" evidence="7">
    <location>
        <position position="104"/>
    </location>
    <ligand>
        <name>FMN</name>
        <dbReference type="ChEBI" id="CHEBI:58210"/>
    </ligand>
</feature>
<feature type="binding site" evidence="7">
    <location>
        <position position="218"/>
    </location>
    <ligand>
        <name>FMN</name>
        <dbReference type="ChEBI" id="CHEBI:58210"/>
    </ligand>
</feature>
<protein>
    <submittedName>
        <fullName evidence="9">4-hydroxymandelate oxidase</fullName>
        <ecNumber evidence="9">1.1.3.46</ecNumber>
    </submittedName>
</protein>
<keyword evidence="2 7" id="KW-0285">Flavoprotein</keyword>
<evidence type="ECO:0000256" key="1">
    <source>
        <dbReference type="ARBA" id="ARBA00001917"/>
    </source>
</evidence>
<feature type="active site" description="Proton acceptor" evidence="6">
    <location>
        <position position="242"/>
    </location>
</feature>
<dbReference type="PROSITE" id="PS00557">
    <property type="entry name" value="FMN_HYDROXY_ACID_DH_1"/>
    <property type="match status" value="1"/>
</dbReference>
<dbReference type="Gene3D" id="3.20.20.70">
    <property type="entry name" value="Aldolase class I"/>
    <property type="match status" value="1"/>
</dbReference>
<gene>
    <name evidence="9" type="ORF">FHX71_002416</name>
</gene>
<evidence type="ECO:0000256" key="2">
    <source>
        <dbReference type="ARBA" id="ARBA00022630"/>
    </source>
</evidence>
<feature type="binding site" evidence="7">
    <location>
        <begin position="296"/>
        <end position="297"/>
    </location>
    <ligand>
        <name>FMN</name>
        <dbReference type="ChEBI" id="CHEBI:58210"/>
    </ligand>
</feature>
<keyword evidence="4 9" id="KW-0560">Oxidoreductase</keyword>
<dbReference type="InterPro" id="IPR008259">
    <property type="entry name" value="FMN_hydac_DH_AS"/>
</dbReference>
<organism evidence="9 10">
    <name type="scientific">Promicromonospora sukumoe</name>
    <dbReference type="NCBI Taxonomy" id="88382"/>
    <lineage>
        <taxon>Bacteria</taxon>
        <taxon>Bacillati</taxon>
        <taxon>Actinomycetota</taxon>
        <taxon>Actinomycetes</taxon>
        <taxon>Micrococcales</taxon>
        <taxon>Promicromonosporaceae</taxon>
        <taxon>Promicromonospora</taxon>
    </lineage>
</organism>
<dbReference type="InterPro" id="IPR000262">
    <property type="entry name" value="FMN-dep_DH"/>
</dbReference>
<feature type="binding site" evidence="7">
    <location>
        <position position="124"/>
    </location>
    <ligand>
        <name>FMN</name>
        <dbReference type="ChEBI" id="CHEBI:58210"/>
    </ligand>
</feature>
<dbReference type="Pfam" id="PF01070">
    <property type="entry name" value="FMN_dh"/>
    <property type="match status" value="1"/>
</dbReference>
<dbReference type="EMBL" id="JACGWV010000001">
    <property type="protein sequence ID" value="MBA8808474.1"/>
    <property type="molecule type" value="Genomic_DNA"/>
</dbReference>
<name>A0A7W3J955_9MICO</name>
<feature type="binding site" evidence="7">
    <location>
        <position position="245"/>
    </location>
    <ligand>
        <name>glyoxylate</name>
        <dbReference type="ChEBI" id="CHEBI:36655"/>
    </ligand>
</feature>
<feature type="binding site" evidence="7">
    <location>
        <position position="126"/>
    </location>
    <ligand>
        <name>glyoxylate</name>
        <dbReference type="ChEBI" id="CHEBI:36655"/>
    </ligand>
</feature>
<feature type="binding site" evidence="7">
    <location>
        <position position="152"/>
    </location>
    <ligand>
        <name>FMN</name>
        <dbReference type="ChEBI" id="CHEBI:58210"/>
    </ligand>
</feature>
<dbReference type="InterPro" id="IPR013785">
    <property type="entry name" value="Aldolase_TIM"/>
</dbReference>
<proteinExistence type="inferred from homology"/>
<dbReference type="GO" id="GO:0016491">
    <property type="term" value="F:oxidoreductase activity"/>
    <property type="evidence" value="ECO:0007669"/>
    <property type="project" value="UniProtKB-KW"/>
</dbReference>
<dbReference type="PIRSF" id="PIRSF000138">
    <property type="entry name" value="Al-hdrx_acd_dh"/>
    <property type="match status" value="1"/>
</dbReference>
<evidence type="ECO:0000256" key="3">
    <source>
        <dbReference type="ARBA" id="ARBA00022643"/>
    </source>
</evidence>
<feature type="binding site" evidence="7">
    <location>
        <position position="240"/>
    </location>
    <ligand>
        <name>FMN</name>
        <dbReference type="ChEBI" id="CHEBI:58210"/>
    </ligand>
</feature>
<feature type="binding site" evidence="7">
    <location>
        <begin position="75"/>
        <end position="77"/>
    </location>
    <ligand>
        <name>FMN</name>
        <dbReference type="ChEBI" id="CHEBI:58210"/>
    </ligand>
</feature>
<evidence type="ECO:0000259" key="8">
    <source>
        <dbReference type="PROSITE" id="PS51349"/>
    </source>
</evidence>
<dbReference type="RefSeq" id="WP_182616492.1">
    <property type="nucleotide sequence ID" value="NZ_BAAATF010000003.1"/>
</dbReference>
<reference evidence="9 10" key="1">
    <citation type="submission" date="2020-07" db="EMBL/GenBank/DDBJ databases">
        <title>Sequencing the genomes of 1000 actinobacteria strains.</title>
        <authorList>
            <person name="Klenk H.-P."/>
        </authorList>
    </citation>
    <scope>NUCLEOTIDE SEQUENCE [LARGE SCALE GENOMIC DNA]</scope>
    <source>
        <strain evidence="9 10">DSM 44121</strain>
    </source>
</reference>
<keyword evidence="3 7" id="KW-0288">FMN</keyword>
<sequence length="357" mass="36326">MTAAPGWAGADQIAVREAVEAYVHGGPGDGATVRANVAAWESLPLRPRVLRDVTHVDTAIDLLGLRAPVPLLAAPWAGHQLVHPDGEVASAKGLASAGLPMVQSAGSSVPVADVAAHSGPFWQQVYVPDDRTLIHGFLDRAVAAGATALVLTVDHPAVGNTLPFRAGLARLAPSDGRPRVAANFPDVAPGTPLGTATDLGPRDVERLAARTGLPVVVKGVLRADDARTAVAAGAAAVVVSNHGGRQLAGSVTTAHALPEVVDAVGGRVPVLVDGGIRRGEDVVRALALGARAVLAGRPVARALADGGADGVERWARETIEDVRRALVLCGAPTLDSVGRDLVGDFLGSPVTAYPGER</sequence>
<feature type="binding site" evidence="7">
    <location>
        <position position="22"/>
    </location>
    <ligand>
        <name>glyoxylate</name>
        <dbReference type="ChEBI" id="CHEBI:36655"/>
    </ligand>
</feature>
<dbReference type="AlphaFoldDB" id="A0A7W3J955"/>
<comment type="similarity">
    <text evidence="5">Belongs to the FMN-dependent alpha-hydroxy acid dehydrogenase family.</text>
</comment>
<dbReference type="EC" id="1.1.3.46" evidence="9"/>
<feature type="binding site" evidence="7">
    <location>
        <begin position="273"/>
        <end position="277"/>
    </location>
    <ligand>
        <name>FMN</name>
        <dbReference type="ChEBI" id="CHEBI:58210"/>
    </ligand>
</feature>
<dbReference type="CDD" id="cd02809">
    <property type="entry name" value="alpha_hydroxyacid_oxid_FMN"/>
    <property type="match status" value="1"/>
</dbReference>
<dbReference type="InterPro" id="IPR037396">
    <property type="entry name" value="FMN_HAD"/>
</dbReference>
<feature type="binding site" evidence="7">
    <location>
        <position position="242"/>
    </location>
    <ligand>
        <name>glyoxylate</name>
        <dbReference type="ChEBI" id="CHEBI:36655"/>
    </ligand>
</feature>
<keyword evidence="10" id="KW-1185">Reference proteome</keyword>
<evidence type="ECO:0000256" key="7">
    <source>
        <dbReference type="PIRSR" id="PIRSR000138-2"/>
    </source>
</evidence>
<evidence type="ECO:0000256" key="6">
    <source>
        <dbReference type="PIRSR" id="PIRSR000138-1"/>
    </source>
</evidence>
<dbReference type="GO" id="GO:0010181">
    <property type="term" value="F:FMN binding"/>
    <property type="evidence" value="ECO:0007669"/>
    <property type="project" value="InterPro"/>
</dbReference>
<dbReference type="Proteomes" id="UP000540568">
    <property type="component" value="Unassembled WGS sequence"/>
</dbReference>
<dbReference type="PANTHER" id="PTHR10578:SF107">
    <property type="entry name" value="2-HYDROXYACID OXIDASE 1"/>
    <property type="match status" value="1"/>
</dbReference>
<dbReference type="InterPro" id="IPR012133">
    <property type="entry name" value="Alpha-hydoxy_acid_DH_FMN"/>
</dbReference>
<evidence type="ECO:0000313" key="9">
    <source>
        <dbReference type="EMBL" id="MBA8808474.1"/>
    </source>
</evidence>
<comment type="cofactor">
    <cofactor evidence="1">
        <name>FMN</name>
        <dbReference type="ChEBI" id="CHEBI:58210"/>
    </cofactor>
</comment>
<feature type="domain" description="FMN hydroxy acid dehydrogenase" evidence="8">
    <location>
        <begin position="1"/>
        <end position="347"/>
    </location>
</feature>
<dbReference type="PROSITE" id="PS51349">
    <property type="entry name" value="FMN_HYDROXY_ACID_DH_2"/>
    <property type="match status" value="1"/>
</dbReference>
<accession>A0A7W3J955</accession>
<evidence type="ECO:0000313" key="10">
    <source>
        <dbReference type="Proteomes" id="UP000540568"/>
    </source>
</evidence>
<evidence type="ECO:0000256" key="5">
    <source>
        <dbReference type="ARBA" id="ARBA00024042"/>
    </source>
</evidence>
<dbReference type="SUPFAM" id="SSF51395">
    <property type="entry name" value="FMN-linked oxidoreductases"/>
    <property type="match status" value="1"/>
</dbReference>